<proteinExistence type="predicted"/>
<dbReference type="Pfam" id="PF00535">
    <property type="entry name" value="Glycos_transf_2"/>
    <property type="match status" value="1"/>
</dbReference>
<sequence length="239" mass="27668">MISVCIATYNGEKYILEQLNSILPQLCYDDEVIISDDLSTDATLAIIESINDHRIKIYINEQNYGYSKNFENALNKVKGEVIFIADQDDVWYPNKVQRMLKALENAEMAISDATGVDENLKPLYPSHFEIHQTKQGFWVNFLKTRYIGACMAFKKELLQKALPLPSNFRLCAYDYWLAIIAEYYFSVNLVNEPLLKYRRHNNNASSGGTSSHNSLFKKIEIRIYAMRELLKRKNNVSEI</sequence>
<evidence type="ECO:0000259" key="1">
    <source>
        <dbReference type="Pfam" id="PF00535"/>
    </source>
</evidence>
<evidence type="ECO:0000313" key="2">
    <source>
        <dbReference type="EMBL" id="NQX32754.1"/>
    </source>
</evidence>
<evidence type="ECO:0000313" key="3">
    <source>
        <dbReference type="Proteomes" id="UP000762110"/>
    </source>
</evidence>
<dbReference type="InterPro" id="IPR001173">
    <property type="entry name" value="Glyco_trans_2-like"/>
</dbReference>
<keyword evidence="3" id="KW-1185">Reference proteome</keyword>
<comment type="caution">
    <text evidence="2">The sequence shown here is derived from an EMBL/GenBank/DDBJ whole genome shotgun (WGS) entry which is preliminary data.</text>
</comment>
<name>A0ABX2DGU8_9SPHI</name>
<dbReference type="SUPFAM" id="SSF53448">
    <property type="entry name" value="Nucleotide-diphospho-sugar transferases"/>
    <property type="match status" value="1"/>
</dbReference>
<dbReference type="InterPro" id="IPR029044">
    <property type="entry name" value="Nucleotide-diphossugar_trans"/>
</dbReference>
<protein>
    <submittedName>
        <fullName evidence="2">Glycosyltransferase family 2 protein</fullName>
    </submittedName>
</protein>
<dbReference type="Proteomes" id="UP000762110">
    <property type="component" value="Unassembled WGS sequence"/>
</dbReference>
<organism evidence="2 3">
    <name type="scientific">Pedobacter boryungensis</name>
    <dbReference type="NCBI Taxonomy" id="869962"/>
    <lineage>
        <taxon>Bacteria</taxon>
        <taxon>Pseudomonadati</taxon>
        <taxon>Bacteroidota</taxon>
        <taxon>Sphingobacteriia</taxon>
        <taxon>Sphingobacteriales</taxon>
        <taxon>Sphingobacteriaceae</taxon>
        <taxon>Pedobacter</taxon>
    </lineage>
</organism>
<reference evidence="2 3" key="1">
    <citation type="submission" date="2020-05" db="EMBL/GenBank/DDBJ databases">
        <title>Description of Pedobacter foliorum sp. nov.</title>
        <authorList>
            <person name="Qi S."/>
            <person name="Carlier A."/>
            <person name="Cnockaert M."/>
            <person name="Vandamme P."/>
        </authorList>
    </citation>
    <scope>NUCLEOTIDE SEQUENCE [LARGE SCALE GENOMIC DNA]</scope>
    <source>
        <strain evidence="2 3">LMG 31300</strain>
    </source>
</reference>
<dbReference type="PANTHER" id="PTHR22916">
    <property type="entry name" value="GLYCOSYLTRANSFERASE"/>
    <property type="match status" value="1"/>
</dbReference>
<gene>
    <name evidence="2" type="ORF">HQN85_13515</name>
</gene>
<accession>A0ABX2DGU8</accession>
<dbReference type="EMBL" id="JABMKV010000003">
    <property type="protein sequence ID" value="NQX32754.1"/>
    <property type="molecule type" value="Genomic_DNA"/>
</dbReference>
<dbReference type="Gene3D" id="3.90.550.10">
    <property type="entry name" value="Spore Coat Polysaccharide Biosynthesis Protein SpsA, Chain A"/>
    <property type="match status" value="1"/>
</dbReference>
<feature type="domain" description="Glycosyltransferase 2-like" evidence="1">
    <location>
        <begin position="3"/>
        <end position="160"/>
    </location>
</feature>
<dbReference type="CDD" id="cd04196">
    <property type="entry name" value="GT_2_like_d"/>
    <property type="match status" value="1"/>
</dbReference>
<dbReference type="PANTHER" id="PTHR22916:SF3">
    <property type="entry name" value="UDP-GLCNAC:BETAGAL BETA-1,3-N-ACETYLGLUCOSAMINYLTRANSFERASE-LIKE PROTEIN 1"/>
    <property type="match status" value="1"/>
</dbReference>